<dbReference type="AlphaFoldDB" id="A0A5F1YFE8"/>
<name>A0A5F1YFE8_9LEPT</name>
<evidence type="ECO:0008006" key="3">
    <source>
        <dbReference type="Google" id="ProtNLM"/>
    </source>
</evidence>
<evidence type="ECO:0000313" key="2">
    <source>
        <dbReference type="Proteomes" id="UP000298277"/>
    </source>
</evidence>
<sequence>MFDRNFFLVLIPFYAAILSCSVSKNELPVFEGASECSREELPVFVQPVSDIRDGNGIEAAYCSSRDIDRERRIELSIIFSDERHPSPWKDFLYRIYRKFRYGRNKDIETLRLQISSSGNLSKVHLKNVYSGTQKFSSDPVEHYDAVLGTERLKREGKRPVLYVNTWNHMFAETDGNPELEKRTHSEYELRYGTRDDLDGYYSGK</sequence>
<gene>
    <name evidence="1" type="ORF">EHQ17_03260</name>
</gene>
<accession>A0A5F1YFE8</accession>
<dbReference type="RefSeq" id="WP_135595405.1">
    <property type="nucleotide sequence ID" value="NZ_RQEZ01000075.1"/>
</dbReference>
<dbReference type="NCBIfam" id="NF047489">
    <property type="entry name" value="adhesinLsa23"/>
    <property type="match status" value="1"/>
</dbReference>
<dbReference type="EMBL" id="RQFA01000014">
    <property type="protein sequence ID" value="TGK37580.1"/>
    <property type="molecule type" value="Genomic_DNA"/>
</dbReference>
<proteinExistence type="predicted"/>
<organism evidence="1 2">
    <name type="scientific">Leptospira gomenensis</name>
    <dbReference type="NCBI Taxonomy" id="2484974"/>
    <lineage>
        <taxon>Bacteria</taxon>
        <taxon>Pseudomonadati</taxon>
        <taxon>Spirochaetota</taxon>
        <taxon>Spirochaetia</taxon>
        <taxon>Leptospirales</taxon>
        <taxon>Leptospiraceae</taxon>
        <taxon>Leptospira</taxon>
    </lineage>
</organism>
<evidence type="ECO:0000313" key="1">
    <source>
        <dbReference type="EMBL" id="TGK37580.1"/>
    </source>
</evidence>
<comment type="caution">
    <text evidence="1">The sequence shown here is derived from an EMBL/GenBank/DDBJ whole genome shotgun (WGS) entry which is preliminary data.</text>
</comment>
<dbReference type="Proteomes" id="UP000298277">
    <property type="component" value="Unassembled WGS sequence"/>
</dbReference>
<keyword evidence="2" id="KW-1185">Reference proteome</keyword>
<dbReference type="PROSITE" id="PS51257">
    <property type="entry name" value="PROKAR_LIPOPROTEIN"/>
    <property type="match status" value="1"/>
</dbReference>
<protein>
    <recommendedName>
        <fullName evidence="3">Lipoprotein</fullName>
    </recommendedName>
</protein>
<reference evidence="1" key="1">
    <citation type="journal article" date="2019" name="PLoS Negl. Trop. Dis.">
        <title>Revisiting the worldwide diversity of Leptospira species in the environment.</title>
        <authorList>
            <person name="Vincent A.T."/>
            <person name="Schiettekatte O."/>
            <person name="Bourhy P."/>
            <person name="Veyrier F.J."/>
            <person name="Picardeau M."/>
        </authorList>
    </citation>
    <scope>NUCLEOTIDE SEQUENCE [LARGE SCALE GENOMIC DNA]</scope>
    <source>
        <strain evidence="1">201800299</strain>
    </source>
</reference>
<dbReference type="OrthoDB" id="337481at2"/>